<proteinExistence type="predicted"/>
<dbReference type="InterPro" id="IPR029058">
    <property type="entry name" value="AB_hydrolase_fold"/>
</dbReference>
<dbReference type="Pfam" id="PF06821">
    <property type="entry name" value="Ser_hydrolase"/>
    <property type="match status" value="1"/>
</dbReference>
<evidence type="ECO:0000313" key="2">
    <source>
        <dbReference type="Proteomes" id="UP000265366"/>
    </source>
</evidence>
<evidence type="ECO:0000313" key="1">
    <source>
        <dbReference type="EMBL" id="RIV86207.1"/>
    </source>
</evidence>
<dbReference type="OrthoDB" id="9804993at2"/>
<dbReference type="Proteomes" id="UP000265366">
    <property type="component" value="Unassembled WGS sequence"/>
</dbReference>
<dbReference type="EMBL" id="QXFM01000089">
    <property type="protein sequence ID" value="RIV86207.1"/>
    <property type="molecule type" value="Genomic_DNA"/>
</dbReference>
<accession>A0A3A1P5R6</accession>
<protein>
    <submittedName>
        <fullName evidence="1">Alpha/beta hydrolase</fullName>
    </submittedName>
</protein>
<dbReference type="Gene3D" id="3.40.50.1820">
    <property type="entry name" value="alpha/beta hydrolase"/>
    <property type="match status" value="1"/>
</dbReference>
<comment type="caution">
    <text evidence="1">The sequence shown here is derived from an EMBL/GenBank/DDBJ whole genome shotgun (WGS) entry which is preliminary data.</text>
</comment>
<organism evidence="1 2">
    <name type="scientific">Aurantiacibacter xanthus</name>
    <dbReference type="NCBI Taxonomy" id="1784712"/>
    <lineage>
        <taxon>Bacteria</taxon>
        <taxon>Pseudomonadati</taxon>
        <taxon>Pseudomonadota</taxon>
        <taxon>Alphaproteobacteria</taxon>
        <taxon>Sphingomonadales</taxon>
        <taxon>Erythrobacteraceae</taxon>
        <taxon>Aurantiacibacter</taxon>
    </lineage>
</organism>
<dbReference type="SUPFAM" id="SSF53474">
    <property type="entry name" value="alpha/beta-Hydrolases"/>
    <property type="match status" value="1"/>
</dbReference>
<keyword evidence="1" id="KW-0378">Hydrolase</keyword>
<gene>
    <name evidence="1" type="ORF">D2V17_09820</name>
</gene>
<keyword evidence="2" id="KW-1185">Reference proteome</keyword>
<dbReference type="GO" id="GO:0016787">
    <property type="term" value="F:hydrolase activity"/>
    <property type="evidence" value="ECO:0007669"/>
    <property type="project" value="UniProtKB-KW"/>
</dbReference>
<dbReference type="InterPro" id="IPR010662">
    <property type="entry name" value="RBBP9/YdeN"/>
</dbReference>
<reference evidence="1 2" key="1">
    <citation type="submission" date="2018-08" db="EMBL/GenBank/DDBJ databases">
        <title>Erythrobacter zhengii sp.nov., a bacterium isolated from deep-sea sediment.</title>
        <authorList>
            <person name="Fang C."/>
            <person name="Wu Y.-H."/>
            <person name="Sun C."/>
            <person name="Wang H."/>
            <person name="Cheng H."/>
            <person name="Meng F.-X."/>
            <person name="Wang C.-S."/>
            <person name="Xu X.-W."/>
        </authorList>
    </citation>
    <scope>NUCLEOTIDE SEQUENCE [LARGE SCALE GENOMIC DNA]</scope>
    <source>
        <strain evidence="1 2">CCTCC AB 2015396</strain>
    </source>
</reference>
<name>A0A3A1P5R6_9SPHN</name>
<dbReference type="AlphaFoldDB" id="A0A3A1P5R6"/>
<sequence>MPALCDRHADSPLLLTVPGLDNSGPAHWQTLWENEDDRCARVELGLWDRPSPLPWAGRLNAAVAMASRPVVLIAHSLGCHAVAWWSMFDDALTHKVAGALLVAPPEVDDMPIDERLRPFAPTARARLPFPSILAASRNDPYATFGRAKRMARIWGSRLVDAGALGHINADSRIGNWPYGRYLLDRLIAGITPSPRPLLPGGAVETLQQHEPATLALGR</sequence>